<name>A0A1I8BXL3_MELHA</name>
<dbReference type="WBParaSite" id="MhA1_Contig722.frz3.gene13">
    <property type="protein sequence ID" value="MhA1_Contig722.frz3.gene13"/>
    <property type="gene ID" value="MhA1_Contig722.frz3.gene13"/>
</dbReference>
<keyword evidence="3" id="KW-1185">Reference proteome</keyword>
<dbReference type="AlphaFoldDB" id="A0A1I8BXL3"/>
<evidence type="ECO:0000313" key="3">
    <source>
        <dbReference type="Proteomes" id="UP000095281"/>
    </source>
</evidence>
<feature type="compositionally biased region" description="Basic and acidic residues" evidence="1">
    <location>
        <begin position="21"/>
        <end position="36"/>
    </location>
</feature>
<dbReference type="Pfam" id="PF09793">
    <property type="entry name" value="AD"/>
    <property type="match status" value="1"/>
</dbReference>
<proteinExistence type="predicted"/>
<feature type="domain" description="AD" evidence="2">
    <location>
        <begin position="126"/>
        <end position="222"/>
    </location>
</feature>
<protein>
    <submittedName>
        <fullName evidence="4">AD domain-containing protein</fullName>
    </submittedName>
</protein>
<dbReference type="PANTHER" id="PTHR13542">
    <property type="entry name" value="LSM12 HOMOLOG"/>
    <property type="match status" value="1"/>
</dbReference>
<dbReference type="Proteomes" id="UP000095281">
    <property type="component" value="Unplaced"/>
</dbReference>
<evidence type="ECO:0000256" key="1">
    <source>
        <dbReference type="SAM" id="MobiDB-lite"/>
    </source>
</evidence>
<accession>A0A1I8BXL3</accession>
<feature type="compositionally biased region" description="Low complexity" evidence="1">
    <location>
        <begin position="1"/>
        <end position="19"/>
    </location>
</feature>
<dbReference type="InterPro" id="IPR019181">
    <property type="entry name" value="LSM12_ABD"/>
</dbReference>
<evidence type="ECO:0000259" key="2">
    <source>
        <dbReference type="PROSITE" id="PS52001"/>
    </source>
</evidence>
<dbReference type="InterPro" id="IPR047574">
    <property type="entry name" value="AD"/>
</dbReference>
<organism evidence="3 4">
    <name type="scientific">Meloidogyne hapla</name>
    <name type="common">Root-knot nematode worm</name>
    <dbReference type="NCBI Taxonomy" id="6305"/>
    <lineage>
        <taxon>Eukaryota</taxon>
        <taxon>Metazoa</taxon>
        <taxon>Ecdysozoa</taxon>
        <taxon>Nematoda</taxon>
        <taxon>Chromadorea</taxon>
        <taxon>Rhabditida</taxon>
        <taxon>Tylenchina</taxon>
        <taxon>Tylenchomorpha</taxon>
        <taxon>Tylenchoidea</taxon>
        <taxon>Meloidogynidae</taxon>
        <taxon>Meloidogyninae</taxon>
        <taxon>Meloidogyne</taxon>
    </lineage>
</organism>
<dbReference type="PROSITE" id="PS52001">
    <property type="entry name" value="AD"/>
    <property type="match status" value="1"/>
</dbReference>
<reference evidence="4" key="1">
    <citation type="submission" date="2016-11" db="UniProtKB">
        <authorList>
            <consortium name="WormBaseParasite"/>
        </authorList>
    </citation>
    <scope>IDENTIFICATION</scope>
</reference>
<dbReference type="InterPro" id="IPR039683">
    <property type="entry name" value="Lsm12-like"/>
</dbReference>
<evidence type="ECO:0000313" key="4">
    <source>
        <dbReference type="WBParaSite" id="MhA1_Contig722.frz3.gene13"/>
    </source>
</evidence>
<feature type="region of interest" description="Disordered" evidence="1">
    <location>
        <begin position="1"/>
        <end position="44"/>
    </location>
</feature>
<sequence>MEQTSNNLNSEENTENVSVDSHVHSESLDGDNKCDDSPTTSSVCQQDSLPLDSFSIGDFFRCSTKSAHFSGELIQMDLNSGILLLEEHLNNGRSILHFVRKSGLLSIEKVLPPHKFQKRRSSNLKHNNSLYTIDEIERAEIALNTEDGPLIKDEQAKKTFLELKRIFDDVIWDGSNILVLKCIRVFCPYDFKSIETIDSRSSSLDALARVQKILEMRRDCRTIPSLLSLNISLMDVYAPGTSQKLPAEASPEENL</sequence>